<evidence type="ECO:0000256" key="2">
    <source>
        <dbReference type="ARBA" id="ARBA00009810"/>
    </source>
</evidence>
<keyword evidence="6 13" id="KW-0812">Transmembrane</keyword>
<keyword evidence="19" id="KW-1185">Reference proteome</keyword>
<evidence type="ECO:0000256" key="9">
    <source>
        <dbReference type="ARBA" id="ARBA00023065"/>
    </source>
</evidence>
<dbReference type="InterPro" id="IPR012910">
    <property type="entry name" value="Plug_dom"/>
</dbReference>
<feature type="domain" description="TonB-dependent receptor-like beta-barrel" evidence="15">
    <location>
        <begin position="366"/>
        <end position="804"/>
    </location>
</feature>
<dbReference type="GO" id="GO:0038023">
    <property type="term" value="F:signaling receptor activity"/>
    <property type="evidence" value="ECO:0007669"/>
    <property type="project" value="InterPro"/>
</dbReference>
<keyword evidence="9" id="KW-0406">Ion transport</keyword>
<comment type="subcellular location">
    <subcellularLocation>
        <location evidence="1 13">Cell outer membrane</location>
        <topology evidence="1 13">Multi-pass membrane protein</topology>
    </subcellularLocation>
</comment>
<keyword evidence="3 13" id="KW-0813">Transport</keyword>
<keyword evidence="4 13" id="KW-1134">Transmembrane beta strand</keyword>
<dbReference type="KEGG" id="amr:AM1_3398"/>
<protein>
    <submittedName>
        <fullName evidence="18">TonB-dependent siderophore receptor protein</fullName>
    </submittedName>
</protein>
<evidence type="ECO:0000256" key="14">
    <source>
        <dbReference type="RuleBase" id="RU003357"/>
    </source>
</evidence>
<dbReference type="GO" id="GO:0015344">
    <property type="term" value="F:siderophore uptake transmembrane transporter activity"/>
    <property type="evidence" value="ECO:0007669"/>
    <property type="project" value="TreeGrafter"/>
</dbReference>
<dbReference type="PROSITE" id="PS52016">
    <property type="entry name" value="TONB_DEPENDENT_REC_3"/>
    <property type="match status" value="1"/>
</dbReference>
<evidence type="ECO:0000256" key="1">
    <source>
        <dbReference type="ARBA" id="ARBA00004571"/>
    </source>
</evidence>
<proteinExistence type="inferred from homology"/>
<organism evidence="18 19">
    <name type="scientific">Acaryochloris marina (strain MBIC 11017)</name>
    <dbReference type="NCBI Taxonomy" id="329726"/>
    <lineage>
        <taxon>Bacteria</taxon>
        <taxon>Bacillati</taxon>
        <taxon>Cyanobacteriota</taxon>
        <taxon>Cyanophyceae</taxon>
        <taxon>Acaryochloridales</taxon>
        <taxon>Acaryochloridaceae</taxon>
        <taxon>Acaryochloris</taxon>
    </lineage>
</organism>
<evidence type="ECO:0000256" key="11">
    <source>
        <dbReference type="ARBA" id="ARBA00023136"/>
    </source>
</evidence>
<dbReference type="GO" id="GO:0015891">
    <property type="term" value="P:siderophore transport"/>
    <property type="evidence" value="ECO:0007669"/>
    <property type="project" value="InterPro"/>
</dbReference>
<dbReference type="SUPFAM" id="SSF56935">
    <property type="entry name" value="Porins"/>
    <property type="match status" value="1"/>
</dbReference>
<evidence type="ECO:0000256" key="3">
    <source>
        <dbReference type="ARBA" id="ARBA00022448"/>
    </source>
</evidence>
<dbReference type="GO" id="GO:0009279">
    <property type="term" value="C:cell outer membrane"/>
    <property type="evidence" value="ECO:0007669"/>
    <property type="project" value="UniProtKB-SubCell"/>
</dbReference>
<feature type="domain" description="TonB-dependent receptor plug" evidence="16">
    <location>
        <begin position="190"/>
        <end position="290"/>
    </location>
</feature>
<evidence type="ECO:0000259" key="16">
    <source>
        <dbReference type="Pfam" id="PF07715"/>
    </source>
</evidence>
<dbReference type="Pfam" id="PF11741">
    <property type="entry name" value="AMIN"/>
    <property type="match status" value="1"/>
</dbReference>
<reference evidence="18 19" key="1">
    <citation type="journal article" date="2008" name="Proc. Natl. Acad. Sci. U.S.A.">
        <title>Niche adaptation and genome expansion in the chlorophyll d-producing cyanobacterium Acaryochloris marina.</title>
        <authorList>
            <person name="Swingley W.D."/>
            <person name="Chen M."/>
            <person name="Cheung P.C."/>
            <person name="Conrad A.L."/>
            <person name="Dejesa L.C."/>
            <person name="Hao J."/>
            <person name="Honchak B.M."/>
            <person name="Karbach L.E."/>
            <person name="Kurdoglu A."/>
            <person name="Lahiri S."/>
            <person name="Mastrian S.D."/>
            <person name="Miyashita H."/>
            <person name="Page L."/>
            <person name="Ramakrishna P."/>
            <person name="Satoh S."/>
            <person name="Sattley W.M."/>
            <person name="Shimada Y."/>
            <person name="Taylor H.L."/>
            <person name="Tomo T."/>
            <person name="Tsuchiya T."/>
            <person name="Wang Z.T."/>
            <person name="Raymond J."/>
            <person name="Mimuro M."/>
            <person name="Blankenship R.E."/>
            <person name="Touchman J.W."/>
        </authorList>
    </citation>
    <scope>NUCLEOTIDE SEQUENCE [LARGE SCALE GENOMIC DNA]</scope>
    <source>
        <strain evidence="19">MBIC 11017</strain>
    </source>
</reference>
<dbReference type="InterPro" id="IPR036942">
    <property type="entry name" value="Beta-barrel_TonB_sf"/>
</dbReference>
<evidence type="ECO:0000256" key="8">
    <source>
        <dbReference type="ARBA" id="ARBA00023004"/>
    </source>
</evidence>
<dbReference type="EMBL" id="CP000828">
    <property type="protein sequence ID" value="ABW28392.1"/>
    <property type="molecule type" value="Genomic_DNA"/>
</dbReference>
<dbReference type="NCBIfam" id="TIGR01783">
    <property type="entry name" value="TonB-siderophor"/>
    <property type="match status" value="1"/>
</dbReference>
<dbReference type="eggNOG" id="COG4773">
    <property type="taxonomic scope" value="Bacteria"/>
</dbReference>
<evidence type="ECO:0000256" key="6">
    <source>
        <dbReference type="ARBA" id="ARBA00022692"/>
    </source>
</evidence>
<comment type="similarity">
    <text evidence="2 13 14">Belongs to the TonB-dependent receptor family.</text>
</comment>
<dbReference type="Proteomes" id="UP000000268">
    <property type="component" value="Chromosome"/>
</dbReference>
<evidence type="ECO:0000256" key="12">
    <source>
        <dbReference type="ARBA" id="ARBA00023237"/>
    </source>
</evidence>
<keyword evidence="5" id="KW-0410">Iron transport</keyword>
<dbReference type="Gene3D" id="2.170.130.10">
    <property type="entry name" value="TonB-dependent receptor, plug domain"/>
    <property type="match status" value="1"/>
</dbReference>
<dbReference type="STRING" id="329726.AM1_3398"/>
<dbReference type="HOGENOM" id="CLU_008287_9_4_3"/>
<keyword evidence="12 13" id="KW-0998">Cell outer membrane</keyword>
<evidence type="ECO:0000259" key="17">
    <source>
        <dbReference type="Pfam" id="PF11741"/>
    </source>
</evidence>
<evidence type="ECO:0000259" key="15">
    <source>
        <dbReference type="Pfam" id="PF00593"/>
    </source>
</evidence>
<evidence type="ECO:0000313" key="19">
    <source>
        <dbReference type="Proteomes" id="UP000000268"/>
    </source>
</evidence>
<accession>B0C045</accession>
<dbReference type="Gene3D" id="2.40.170.20">
    <property type="entry name" value="TonB-dependent receptor, beta-barrel domain"/>
    <property type="match status" value="1"/>
</dbReference>
<evidence type="ECO:0000256" key="4">
    <source>
        <dbReference type="ARBA" id="ARBA00022452"/>
    </source>
</evidence>
<evidence type="ECO:0000256" key="13">
    <source>
        <dbReference type="PROSITE-ProRule" id="PRU01360"/>
    </source>
</evidence>
<dbReference type="InterPro" id="IPR039426">
    <property type="entry name" value="TonB-dep_rcpt-like"/>
</dbReference>
<dbReference type="CDD" id="cd01347">
    <property type="entry name" value="ligand_gated_channel"/>
    <property type="match status" value="1"/>
</dbReference>
<evidence type="ECO:0000313" key="18">
    <source>
        <dbReference type="EMBL" id="ABW28392.1"/>
    </source>
</evidence>
<keyword evidence="18" id="KW-0675">Receptor</keyword>
<dbReference type="FunFam" id="2.170.130.10:FF:000001">
    <property type="entry name" value="Catecholate siderophore TonB-dependent receptor"/>
    <property type="match status" value="1"/>
</dbReference>
<dbReference type="PANTHER" id="PTHR32552">
    <property type="entry name" value="FERRICHROME IRON RECEPTOR-RELATED"/>
    <property type="match status" value="1"/>
</dbReference>
<dbReference type="RefSeq" id="WP_012163791.1">
    <property type="nucleotide sequence ID" value="NC_009925.1"/>
</dbReference>
<keyword evidence="8" id="KW-0408">Iron</keyword>
<keyword evidence="7" id="KW-0732">Signal</keyword>
<dbReference type="InterPro" id="IPR021731">
    <property type="entry name" value="AMIN_dom"/>
</dbReference>
<dbReference type="PANTHER" id="PTHR32552:SF68">
    <property type="entry name" value="FERRICHROME OUTER MEMBRANE TRANSPORTER_PHAGE RECEPTOR"/>
    <property type="match status" value="1"/>
</dbReference>
<sequence length="837" mass="91817">MRDQIWRNLFFALVIGNGVLLQDIAVAQPPADAAEAPATSVKEWRAQLDTSLAEITQVDVAETATGLTVTLQTSEGPLDSPSIRTAGNDWIAEIPNAVLANGQSLTQETPAPDLAKITITQTTATQVTITITGIEAAPEVALATQSQGFTLAITPVLAEAETEVIVTASRTQEGYTVPNATTATRTDTPLRDIPQSIQVVPKEVIEDQQVIRLDDALRNVSGVVQNSADPRGQRFQIRGFDSASVIRNGFPQTFGFTGNSAFQDLTNVEQIEVLKGPAAILFGVSEPGGVINLVTKKPLSEPFVDLEVKAGNRNLISPSIDLSGPLTEDGSILYRLNASYRREDSDRNFDTPIERFFVAPVLQFKLGERTDFTVELEYIDDTRPGDFGLVAIGNRVADIPFETNLGELDDRLEAESIRAGYQFEHRFSDQWKIRNAFNYKTYDSRFASFFRLGFDEASGTLFRAFIDLDQPSTTYEMQTTLTGEFETGPIGHKLLIGLDLNRRDAVGNIGRGDFGAAAPFNIFNPVYGVIPRPNPENDPIFFDGDTRAERLGVFLQDQITLLDNLKLLAGIRYDTVRQTSTNRPSFFNPTSSTTEQTDDAFTPRLGLIYQPIEEISLYGSFSRSFNPNSATTVAGGILDPERGEQFEIGARGELLDGRLVTSLALFTISKTNVATSDPNNPLFSVNSGSQRNRGLEFDIAGELLPGWNLIANYAYIDSEITAANDPTQGNRIFNVPEHNFNLWTNYEIQTGSLRGLGFGIGFNFVSDRFGDNANSFILEDYFLTNAAISFKRDGWKAAINFRNIFDVDYIQGGEGSRTNEIYPGDGFTVIGSVSVEL</sequence>
<evidence type="ECO:0000256" key="5">
    <source>
        <dbReference type="ARBA" id="ARBA00022496"/>
    </source>
</evidence>
<dbReference type="Pfam" id="PF00593">
    <property type="entry name" value="TonB_dep_Rec_b-barrel"/>
    <property type="match status" value="1"/>
</dbReference>
<keyword evidence="10 14" id="KW-0798">TonB box</keyword>
<keyword evidence="11 13" id="KW-0472">Membrane</keyword>
<dbReference type="InterPro" id="IPR000531">
    <property type="entry name" value="Beta-barrel_TonB"/>
</dbReference>
<name>B0C045_ACAM1</name>
<evidence type="ECO:0000256" key="7">
    <source>
        <dbReference type="ARBA" id="ARBA00022729"/>
    </source>
</evidence>
<feature type="domain" description="AMIN" evidence="17">
    <location>
        <begin position="58"/>
        <end position="139"/>
    </location>
</feature>
<gene>
    <name evidence="18" type="ordered locus">AM1_3398</name>
</gene>
<dbReference type="AlphaFoldDB" id="B0C045"/>
<dbReference type="FunFam" id="2.40.170.20:FF:000005">
    <property type="entry name" value="TonB-dependent siderophore receptor"/>
    <property type="match status" value="1"/>
</dbReference>
<dbReference type="InterPro" id="IPR037066">
    <property type="entry name" value="Plug_dom_sf"/>
</dbReference>
<dbReference type="Pfam" id="PF07715">
    <property type="entry name" value="Plug"/>
    <property type="match status" value="1"/>
</dbReference>
<dbReference type="InterPro" id="IPR010105">
    <property type="entry name" value="TonB_sidphr_rcpt"/>
</dbReference>
<evidence type="ECO:0000256" key="10">
    <source>
        <dbReference type="ARBA" id="ARBA00023077"/>
    </source>
</evidence>